<dbReference type="InterPro" id="IPR002110">
    <property type="entry name" value="Ankyrin_rpt"/>
</dbReference>
<dbReference type="Proteomes" id="UP000054266">
    <property type="component" value="Unassembled WGS sequence"/>
</dbReference>
<dbReference type="SMART" id="SM00248">
    <property type="entry name" value="ANK"/>
    <property type="match status" value="4"/>
</dbReference>
<proteinExistence type="predicted"/>
<keyword evidence="6" id="KW-1185">Reference proteome</keyword>
<sequence length="213" mass="23207">MAKRFGAWARNKTRAGNGPSQEKEPSRSKLLPRFLAPPSSASTYIEATNKAGNGPLHHAAATGNTKIIDMLVKEGANLEAANRMGERPLHTAAARNSLSAVQLLINQGTKTDCRDGEGKTPLHVAAEYGRSEILQYLLEIKGDMNLQDQRGMSPLHYAVMGSQTVVGILLGAGADPFLRTNDGDTPYDLAIHMGRDAAVRRFHWEDNFMRDNV</sequence>
<dbReference type="HOGENOM" id="CLU_000134_18_1_1"/>
<dbReference type="SUPFAM" id="SSF48403">
    <property type="entry name" value="Ankyrin repeat"/>
    <property type="match status" value="1"/>
</dbReference>
<evidence type="ECO:0000313" key="5">
    <source>
        <dbReference type="EMBL" id="KIW72508.1"/>
    </source>
</evidence>
<evidence type="ECO:0000256" key="2">
    <source>
        <dbReference type="ARBA" id="ARBA00023043"/>
    </source>
</evidence>
<dbReference type="Pfam" id="PF00023">
    <property type="entry name" value="Ank"/>
    <property type="match status" value="1"/>
</dbReference>
<dbReference type="PRINTS" id="PR01415">
    <property type="entry name" value="ANKYRIN"/>
</dbReference>
<evidence type="ECO:0000256" key="4">
    <source>
        <dbReference type="SAM" id="MobiDB-lite"/>
    </source>
</evidence>
<reference evidence="5 6" key="1">
    <citation type="submission" date="2015-01" db="EMBL/GenBank/DDBJ databases">
        <title>The Genome Sequence of Capronia semiimmersa CBS27337.</title>
        <authorList>
            <consortium name="The Broad Institute Genomics Platform"/>
            <person name="Cuomo C."/>
            <person name="de Hoog S."/>
            <person name="Gorbushina A."/>
            <person name="Stielow B."/>
            <person name="Teixiera M."/>
            <person name="Abouelleil A."/>
            <person name="Chapman S.B."/>
            <person name="Priest M."/>
            <person name="Young S.K."/>
            <person name="Wortman J."/>
            <person name="Nusbaum C."/>
            <person name="Birren B."/>
        </authorList>
    </citation>
    <scope>NUCLEOTIDE SEQUENCE [LARGE SCALE GENOMIC DNA]</scope>
    <source>
        <strain evidence="5 6">CBS 27337</strain>
    </source>
</reference>
<evidence type="ECO:0000313" key="6">
    <source>
        <dbReference type="Proteomes" id="UP000054266"/>
    </source>
</evidence>
<feature type="repeat" description="ANK" evidence="3">
    <location>
        <begin position="117"/>
        <end position="149"/>
    </location>
</feature>
<dbReference type="EMBL" id="KN846956">
    <property type="protein sequence ID" value="KIW72508.1"/>
    <property type="molecule type" value="Genomic_DNA"/>
</dbReference>
<feature type="repeat" description="ANK" evidence="3">
    <location>
        <begin position="84"/>
        <end position="116"/>
    </location>
</feature>
<dbReference type="AlphaFoldDB" id="A0A0D2FVP0"/>
<evidence type="ECO:0000256" key="1">
    <source>
        <dbReference type="ARBA" id="ARBA00022737"/>
    </source>
</evidence>
<protein>
    <submittedName>
        <fullName evidence="5">Uncharacterized protein</fullName>
    </submittedName>
</protein>
<dbReference type="PANTHER" id="PTHR24171:SF8">
    <property type="entry name" value="BRCA1-ASSOCIATED RING DOMAIN PROTEIN 1"/>
    <property type="match status" value="1"/>
</dbReference>
<dbReference type="PROSITE" id="PS50088">
    <property type="entry name" value="ANK_REPEAT"/>
    <property type="match status" value="3"/>
</dbReference>
<name>A0A0D2FVP0_9EURO</name>
<accession>A0A0D2FVP0</accession>
<dbReference type="PROSITE" id="PS50297">
    <property type="entry name" value="ANK_REP_REGION"/>
    <property type="match status" value="3"/>
</dbReference>
<keyword evidence="2 3" id="KW-0040">ANK repeat</keyword>
<dbReference type="Gene3D" id="1.25.40.20">
    <property type="entry name" value="Ankyrin repeat-containing domain"/>
    <property type="match status" value="2"/>
</dbReference>
<dbReference type="InterPro" id="IPR036770">
    <property type="entry name" value="Ankyrin_rpt-contain_sf"/>
</dbReference>
<dbReference type="PANTHER" id="PTHR24171">
    <property type="entry name" value="ANKYRIN REPEAT DOMAIN-CONTAINING PROTEIN 39-RELATED"/>
    <property type="match status" value="1"/>
</dbReference>
<gene>
    <name evidence="5" type="ORF">PV04_00693</name>
</gene>
<dbReference type="Pfam" id="PF12796">
    <property type="entry name" value="Ank_2"/>
    <property type="match status" value="1"/>
</dbReference>
<organism evidence="5 6">
    <name type="scientific">Phialophora macrospora</name>
    <dbReference type="NCBI Taxonomy" id="1851006"/>
    <lineage>
        <taxon>Eukaryota</taxon>
        <taxon>Fungi</taxon>
        <taxon>Dikarya</taxon>
        <taxon>Ascomycota</taxon>
        <taxon>Pezizomycotina</taxon>
        <taxon>Eurotiomycetes</taxon>
        <taxon>Chaetothyriomycetidae</taxon>
        <taxon>Chaetothyriales</taxon>
        <taxon>Herpotrichiellaceae</taxon>
        <taxon>Phialophora</taxon>
    </lineage>
</organism>
<dbReference type="STRING" id="5601.A0A0D2FVP0"/>
<keyword evidence="1" id="KW-0677">Repeat</keyword>
<evidence type="ECO:0000256" key="3">
    <source>
        <dbReference type="PROSITE-ProRule" id="PRU00023"/>
    </source>
</evidence>
<feature type="region of interest" description="Disordered" evidence="4">
    <location>
        <begin position="1"/>
        <end position="33"/>
    </location>
</feature>
<feature type="repeat" description="ANK" evidence="3">
    <location>
        <begin position="51"/>
        <end position="83"/>
    </location>
</feature>